<dbReference type="PROSITE" id="PS50950">
    <property type="entry name" value="ZF_THAP"/>
    <property type="match status" value="1"/>
</dbReference>
<dbReference type="Proteomes" id="UP001431783">
    <property type="component" value="Unassembled WGS sequence"/>
</dbReference>
<dbReference type="SUPFAM" id="SSF57716">
    <property type="entry name" value="Glucocorticoid receptor-like (DNA-binding domain)"/>
    <property type="match status" value="1"/>
</dbReference>
<evidence type="ECO:0000256" key="6">
    <source>
        <dbReference type="PROSITE-ProRule" id="PRU00309"/>
    </source>
</evidence>
<evidence type="ECO:0000313" key="9">
    <source>
        <dbReference type="Proteomes" id="UP001431783"/>
    </source>
</evidence>
<keyword evidence="2" id="KW-0479">Metal-binding</keyword>
<dbReference type="PANTHER" id="PTHR23080">
    <property type="entry name" value="THAP DOMAIN PROTEIN"/>
    <property type="match status" value="1"/>
</dbReference>
<feature type="domain" description="THAP-type" evidence="7">
    <location>
        <begin position="1"/>
        <end position="80"/>
    </location>
</feature>
<name>A0AAW1U4Q5_9CUCU</name>
<keyword evidence="9" id="KW-1185">Reference proteome</keyword>
<dbReference type="InterPro" id="IPR006612">
    <property type="entry name" value="THAP_Znf"/>
</dbReference>
<keyword evidence="5 6" id="KW-0238">DNA-binding</keyword>
<evidence type="ECO:0000259" key="7">
    <source>
        <dbReference type="PROSITE" id="PS50950"/>
    </source>
</evidence>
<dbReference type="InterPro" id="IPR038441">
    <property type="entry name" value="THAP_Znf_sf"/>
</dbReference>
<dbReference type="GO" id="GO:0003677">
    <property type="term" value="F:DNA binding"/>
    <property type="evidence" value="ECO:0007669"/>
    <property type="project" value="UniProtKB-UniRule"/>
</dbReference>
<keyword evidence="4" id="KW-0862">Zinc</keyword>
<protein>
    <recommendedName>
        <fullName evidence="7">THAP-type domain-containing protein</fullName>
    </recommendedName>
</protein>
<dbReference type="GO" id="GO:0008270">
    <property type="term" value="F:zinc ion binding"/>
    <property type="evidence" value="ECO:0007669"/>
    <property type="project" value="UniProtKB-KW"/>
</dbReference>
<sequence length="478" mass="54994">MPQCCAVPFCSERKGGHKFPKDKILLKQWLIAIRRDNYTPSKHSRVCKKHFNADDYTLPKEPTTENPTLFLKQKAIPSRFSWNLESEERKEIKRKRAERVIQRQIKRETRGESATLHSHAGENQCEEYSNVEEACEEIDIETSNKEVSVQCSLCSCSQVKSLINTVNLSEYEHNKESTQNMFGIENLKNKPDQVQFYTGFNNYNHFLFVFNLFGDEVNNLKYYPSLQSAQGKHALSPCNQFYLTMIKLRRNKCNKELSFHFEISESSVSKYFITWINYLYCKFKDLKVWAPNKVIDENSMLGNKTNTSIIIHCREVKIEKPQNPVAQQATYSMAKSRNTLKVLVGVSSSGCVTFISEAFGGSISDTKLFEKCGIINQLHKGDIILCDRGFNIEELVSHMDVTVNKPQFLQKGSNQFEAQQVQKSKKFSSEYSNVEHVRGLGKTYKILSNTLESSLVPLGGRIIFVCFMLANFRNNIFE</sequence>
<organism evidence="8 9">
    <name type="scientific">Henosepilachna vigintioctopunctata</name>
    <dbReference type="NCBI Taxonomy" id="420089"/>
    <lineage>
        <taxon>Eukaryota</taxon>
        <taxon>Metazoa</taxon>
        <taxon>Ecdysozoa</taxon>
        <taxon>Arthropoda</taxon>
        <taxon>Hexapoda</taxon>
        <taxon>Insecta</taxon>
        <taxon>Pterygota</taxon>
        <taxon>Neoptera</taxon>
        <taxon>Endopterygota</taxon>
        <taxon>Coleoptera</taxon>
        <taxon>Polyphaga</taxon>
        <taxon>Cucujiformia</taxon>
        <taxon>Coccinelloidea</taxon>
        <taxon>Coccinellidae</taxon>
        <taxon>Epilachninae</taxon>
        <taxon>Epilachnini</taxon>
        <taxon>Henosepilachna</taxon>
    </lineage>
</organism>
<dbReference type="EMBL" id="JARQZJ010000035">
    <property type="protein sequence ID" value="KAK9875983.1"/>
    <property type="molecule type" value="Genomic_DNA"/>
</dbReference>
<proteinExistence type="predicted"/>
<comment type="cofactor">
    <cofactor evidence="1">
        <name>a divalent metal cation</name>
        <dbReference type="ChEBI" id="CHEBI:60240"/>
    </cofactor>
</comment>
<evidence type="ECO:0000313" key="8">
    <source>
        <dbReference type="EMBL" id="KAK9875983.1"/>
    </source>
</evidence>
<keyword evidence="3 6" id="KW-0863">Zinc-finger</keyword>
<dbReference type="InterPro" id="IPR027806">
    <property type="entry name" value="HARBI1_dom"/>
</dbReference>
<dbReference type="Gene3D" id="6.20.210.20">
    <property type="entry name" value="THAP domain"/>
    <property type="match status" value="1"/>
</dbReference>
<comment type="caution">
    <text evidence="8">The sequence shown here is derived from an EMBL/GenBank/DDBJ whole genome shotgun (WGS) entry which is preliminary data.</text>
</comment>
<accession>A0AAW1U4Q5</accession>
<dbReference type="AlphaFoldDB" id="A0AAW1U4Q5"/>
<gene>
    <name evidence="8" type="ORF">WA026_011083</name>
</gene>
<evidence type="ECO:0000256" key="5">
    <source>
        <dbReference type="ARBA" id="ARBA00023125"/>
    </source>
</evidence>
<evidence type="ECO:0000256" key="4">
    <source>
        <dbReference type="ARBA" id="ARBA00022833"/>
    </source>
</evidence>
<evidence type="ECO:0000256" key="3">
    <source>
        <dbReference type="ARBA" id="ARBA00022771"/>
    </source>
</evidence>
<evidence type="ECO:0000256" key="1">
    <source>
        <dbReference type="ARBA" id="ARBA00001968"/>
    </source>
</evidence>
<dbReference type="SMART" id="SM00980">
    <property type="entry name" value="THAP"/>
    <property type="match status" value="1"/>
</dbReference>
<evidence type="ECO:0000256" key="2">
    <source>
        <dbReference type="ARBA" id="ARBA00022723"/>
    </source>
</evidence>
<dbReference type="Pfam" id="PF13359">
    <property type="entry name" value="DDE_Tnp_4"/>
    <property type="match status" value="1"/>
</dbReference>
<dbReference type="Pfam" id="PF05485">
    <property type="entry name" value="THAP"/>
    <property type="match status" value="1"/>
</dbReference>
<dbReference type="InterPro" id="IPR027805">
    <property type="entry name" value="Transposase_HTH_dom"/>
</dbReference>
<reference evidence="8 9" key="1">
    <citation type="submission" date="2023-03" db="EMBL/GenBank/DDBJ databases">
        <title>Genome insight into feeding habits of ladybird beetles.</title>
        <authorList>
            <person name="Li H.-S."/>
            <person name="Huang Y.-H."/>
            <person name="Pang H."/>
        </authorList>
    </citation>
    <scope>NUCLEOTIDE SEQUENCE [LARGE SCALE GENOMIC DNA]</scope>
    <source>
        <strain evidence="8">SYSU_2023b</strain>
        <tissue evidence="8">Whole body</tissue>
    </source>
</reference>
<dbReference type="Pfam" id="PF13613">
    <property type="entry name" value="HTH_Tnp_4"/>
    <property type="match status" value="1"/>
</dbReference>